<dbReference type="PANTHER" id="PTHR36853:SF1">
    <property type="entry name" value="DUF3844 DOMAIN-CONTAINING PROTEIN"/>
    <property type="match status" value="1"/>
</dbReference>
<dbReference type="InParanoid" id="A0A3N4KY74"/>
<dbReference type="Pfam" id="PF12955">
    <property type="entry name" value="Vps3844_C"/>
    <property type="match status" value="1"/>
</dbReference>
<dbReference type="Proteomes" id="UP000277580">
    <property type="component" value="Unassembled WGS sequence"/>
</dbReference>
<feature type="chain" id="PRO_5018040501" evidence="3">
    <location>
        <begin position="19"/>
        <end position="423"/>
    </location>
</feature>
<keyword evidence="7" id="KW-1185">Reference proteome</keyword>
<accession>A0A3N4KY74</accession>
<dbReference type="InterPro" id="IPR049205">
    <property type="entry name" value="Vps3844_N"/>
</dbReference>
<sequence>MWLLTGLAASSLVTLAASKLNNVAAHLSPQETRLLLVERLGVSRFHELNLQGTNVRKTYPDMSLFEEREATGMFIESPRKGNFILSLAGMIDNQLDPELSSTIIIDDSSNPNEDTPTASSVANLLSCLATEKAELSGLHKNTFSDGLCVSIPKLEELARFEAVLNKDGFPTRLPEDLQQLTSTLDPTEESQSRFLAEFTMIRRFMEVVLPGLPEDGMAYCHAPQLDAFIAAKGTKSAEAKVAEALYSYLLRHTPSSIKSTILLLPQSSEASHAKREEKPLSIIQPSPSSSSSLDSNFDTTPNSAKQILGSGLIARCHSTKDACESSTANCSGRGTCTKAIQAGSNSCWTCSCNPPVRKDGVKTTTWAGAACQKKDISVPFNMFLVFGIVITFVLIAAINLLYGIGDEPLPSVLSAGVVPAKHN</sequence>
<keyword evidence="2" id="KW-1133">Transmembrane helix</keyword>
<feature type="domain" description="Vacuolar sorting protein Vps3844 C-terminal" evidence="4">
    <location>
        <begin position="316"/>
        <end position="415"/>
    </location>
</feature>
<reference evidence="6 7" key="1">
    <citation type="journal article" date="2018" name="Nat. Ecol. Evol.">
        <title>Pezizomycetes genomes reveal the molecular basis of ectomycorrhizal truffle lifestyle.</title>
        <authorList>
            <person name="Murat C."/>
            <person name="Payen T."/>
            <person name="Noel B."/>
            <person name="Kuo A."/>
            <person name="Morin E."/>
            <person name="Chen J."/>
            <person name="Kohler A."/>
            <person name="Krizsan K."/>
            <person name="Balestrini R."/>
            <person name="Da Silva C."/>
            <person name="Montanini B."/>
            <person name="Hainaut M."/>
            <person name="Levati E."/>
            <person name="Barry K.W."/>
            <person name="Belfiori B."/>
            <person name="Cichocki N."/>
            <person name="Clum A."/>
            <person name="Dockter R.B."/>
            <person name="Fauchery L."/>
            <person name="Guy J."/>
            <person name="Iotti M."/>
            <person name="Le Tacon F."/>
            <person name="Lindquist E.A."/>
            <person name="Lipzen A."/>
            <person name="Malagnac F."/>
            <person name="Mello A."/>
            <person name="Molinier V."/>
            <person name="Miyauchi S."/>
            <person name="Poulain J."/>
            <person name="Riccioni C."/>
            <person name="Rubini A."/>
            <person name="Sitrit Y."/>
            <person name="Splivallo R."/>
            <person name="Traeger S."/>
            <person name="Wang M."/>
            <person name="Zifcakova L."/>
            <person name="Wipf D."/>
            <person name="Zambonelli A."/>
            <person name="Paolocci F."/>
            <person name="Nowrousian M."/>
            <person name="Ottonello S."/>
            <person name="Baldrian P."/>
            <person name="Spatafora J.W."/>
            <person name="Henrissat B."/>
            <person name="Nagy L.G."/>
            <person name="Aury J.M."/>
            <person name="Wincker P."/>
            <person name="Grigoriev I.V."/>
            <person name="Bonfante P."/>
            <person name="Martin F.M."/>
        </authorList>
    </citation>
    <scope>NUCLEOTIDE SEQUENCE [LARGE SCALE GENOMIC DNA]</scope>
    <source>
        <strain evidence="6 7">CCBAS932</strain>
    </source>
</reference>
<protein>
    <submittedName>
        <fullName evidence="6">Uncharacterized protein</fullName>
    </submittedName>
</protein>
<evidence type="ECO:0000313" key="6">
    <source>
        <dbReference type="EMBL" id="RPB14408.1"/>
    </source>
</evidence>
<dbReference type="STRING" id="1392247.A0A3N4KY74"/>
<feature type="transmembrane region" description="Helical" evidence="2">
    <location>
        <begin position="380"/>
        <end position="402"/>
    </location>
</feature>
<dbReference type="AlphaFoldDB" id="A0A3N4KY74"/>
<dbReference type="EMBL" id="ML119118">
    <property type="protein sequence ID" value="RPB14408.1"/>
    <property type="molecule type" value="Genomic_DNA"/>
</dbReference>
<proteinExistence type="predicted"/>
<feature type="region of interest" description="Disordered" evidence="1">
    <location>
        <begin position="273"/>
        <end position="299"/>
    </location>
</feature>
<name>A0A3N4KY74_9PEZI</name>
<dbReference type="PANTHER" id="PTHR36853">
    <property type="entry name" value="EXPRESSED PROTEIN"/>
    <property type="match status" value="1"/>
</dbReference>
<evidence type="ECO:0000256" key="2">
    <source>
        <dbReference type="SAM" id="Phobius"/>
    </source>
</evidence>
<evidence type="ECO:0000256" key="3">
    <source>
        <dbReference type="SAM" id="SignalP"/>
    </source>
</evidence>
<feature type="compositionally biased region" description="Low complexity" evidence="1">
    <location>
        <begin position="280"/>
        <end position="295"/>
    </location>
</feature>
<dbReference type="OrthoDB" id="5583277at2759"/>
<keyword evidence="2" id="KW-0812">Transmembrane</keyword>
<dbReference type="Pfam" id="PF21656">
    <property type="entry name" value="DUF6859"/>
    <property type="match status" value="1"/>
</dbReference>
<evidence type="ECO:0000259" key="5">
    <source>
        <dbReference type="Pfam" id="PF21656"/>
    </source>
</evidence>
<evidence type="ECO:0000313" key="7">
    <source>
        <dbReference type="Proteomes" id="UP000277580"/>
    </source>
</evidence>
<feature type="domain" description="Vacuolar sorting protein Vps3844 N-terminal" evidence="5">
    <location>
        <begin position="27"/>
        <end position="109"/>
    </location>
</feature>
<evidence type="ECO:0000259" key="4">
    <source>
        <dbReference type="Pfam" id="PF12955"/>
    </source>
</evidence>
<dbReference type="GO" id="GO:0005783">
    <property type="term" value="C:endoplasmic reticulum"/>
    <property type="evidence" value="ECO:0007669"/>
    <property type="project" value="TreeGrafter"/>
</dbReference>
<dbReference type="InterPro" id="IPR053065">
    <property type="entry name" value="Archenteron_Induction-Rel"/>
</dbReference>
<organism evidence="6 7">
    <name type="scientific">Morchella conica CCBAS932</name>
    <dbReference type="NCBI Taxonomy" id="1392247"/>
    <lineage>
        <taxon>Eukaryota</taxon>
        <taxon>Fungi</taxon>
        <taxon>Dikarya</taxon>
        <taxon>Ascomycota</taxon>
        <taxon>Pezizomycotina</taxon>
        <taxon>Pezizomycetes</taxon>
        <taxon>Pezizales</taxon>
        <taxon>Morchellaceae</taxon>
        <taxon>Morchella</taxon>
    </lineage>
</organism>
<gene>
    <name evidence="6" type="ORF">P167DRAFT_563882</name>
</gene>
<dbReference type="InterPro" id="IPR024382">
    <property type="entry name" value="Vps3844_C"/>
</dbReference>
<feature type="signal peptide" evidence="3">
    <location>
        <begin position="1"/>
        <end position="18"/>
    </location>
</feature>
<evidence type="ECO:0000256" key="1">
    <source>
        <dbReference type="SAM" id="MobiDB-lite"/>
    </source>
</evidence>
<keyword evidence="3" id="KW-0732">Signal</keyword>
<keyword evidence="2" id="KW-0472">Membrane</keyword>